<comment type="function">
    <text evidence="1 10">Activation of pyruvate formate-lyase under anaerobic conditions by generation of an organic free radical, using S-adenosylmethionine and reduced flavodoxin as cosubstrates to produce 5'-deoxy-adenosine.</text>
</comment>
<evidence type="ECO:0000313" key="13">
    <source>
        <dbReference type="Proteomes" id="UP001430637"/>
    </source>
</evidence>
<gene>
    <name evidence="12" type="primary">pflA</name>
    <name evidence="12" type="ORF">LKD23_04610</name>
</gene>
<dbReference type="Pfam" id="PF04055">
    <property type="entry name" value="Radical_SAM"/>
    <property type="match status" value="1"/>
</dbReference>
<evidence type="ECO:0000256" key="9">
    <source>
        <dbReference type="ARBA" id="ARBA00023014"/>
    </source>
</evidence>
<dbReference type="GO" id="GO:0016829">
    <property type="term" value="F:lyase activity"/>
    <property type="evidence" value="ECO:0007669"/>
    <property type="project" value="UniProtKB-KW"/>
</dbReference>
<dbReference type="PANTHER" id="PTHR30352:SF5">
    <property type="entry name" value="PYRUVATE FORMATE-LYASE 1-ACTIVATING ENZYME"/>
    <property type="match status" value="1"/>
</dbReference>
<dbReference type="InterPro" id="IPR013785">
    <property type="entry name" value="Aldolase_TIM"/>
</dbReference>
<evidence type="ECO:0000256" key="5">
    <source>
        <dbReference type="ARBA" id="ARBA00022691"/>
    </source>
</evidence>
<dbReference type="InterPro" id="IPR012838">
    <property type="entry name" value="PFL1_activating"/>
</dbReference>
<evidence type="ECO:0000256" key="2">
    <source>
        <dbReference type="ARBA" id="ARBA00009777"/>
    </source>
</evidence>
<dbReference type="CDD" id="cd01335">
    <property type="entry name" value="Radical_SAM"/>
    <property type="match status" value="1"/>
</dbReference>
<dbReference type="EC" id="1.97.1.4" evidence="10"/>
<name>A0ABS8F721_9FIRM</name>
<sequence>MQLCNSPVGYVHSLETFGSVDGPGVRFVVFLQGCALRCKYCHNPETWADGGEEWTVEQLFQRVWRYRNYWGKKGGITVSGGEPLRQMEFLTAFFELARSKGVHTALDTAGQPFRPDDAAYLADFDRLMRSTSLVILDLKEIDPEKHRQLTGKDNANILAMARHISDLGVPLWIRHVLVPGLTDDEEGLRRTAEFISSLRTVHRVEVLPYHTLGLFKWQKLGIPYPLPDAVPPTAEQVRRAEELLEVHKYPG</sequence>
<comment type="similarity">
    <text evidence="2 10">Belongs to the organic radical-activating enzymes family.</text>
</comment>
<feature type="domain" description="Radical SAM core" evidence="11">
    <location>
        <begin position="20"/>
        <end position="251"/>
    </location>
</feature>
<keyword evidence="12" id="KW-0456">Lyase</keyword>
<evidence type="ECO:0000313" key="12">
    <source>
        <dbReference type="EMBL" id="MCC2199042.1"/>
    </source>
</evidence>
<keyword evidence="7 10" id="KW-0560">Oxidoreductase</keyword>
<dbReference type="PIRSF" id="PIRSF000371">
    <property type="entry name" value="PFL_act_enz"/>
    <property type="match status" value="1"/>
</dbReference>
<dbReference type="PROSITE" id="PS51918">
    <property type="entry name" value="RADICAL_SAM"/>
    <property type="match status" value="1"/>
</dbReference>
<comment type="cofactor">
    <cofactor evidence="10">
        <name>[4Fe-4S] cluster</name>
        <dbReference type="ChEBI" id="CHEBI:49883"/>
    </cofactor>
    <text evidence="10">Binds 1 [4Fe-4S] cluster. The cluster is coordinated with 3 cysteines and an exchangeable S-adenosyl-L-methionine.</text>
</comment>
<evidence type="ECO:0000256" key="8">
    <source>
        <dbReference type="ARBA" id="ARBA00023004"/>
    </source>
</evidence>
<keyword evidence="13" id="KW-1185">Reference proteome</keyword>
<dbReference type="InterPro" id="IPR007197">
    <property type="entry name" value="rSAM"/>
</dbReference>
<dbReference type="InterPro" id="IPR001989">
    <property type="entry name" value="Radical_activat_CS"/>
</dbReference>
<comment type="catalytic activity">
    <reaction evidence="10">
        <text>glycyl-[formate C-acetyltransferase] + reduced [flavodoxin] + S-adenosyl-L-methionine = glycin-2-yl radical-[formate C-acetyltransferase] + semiquinone [flavodoxin] + 5'-deoxyadenosine + L-methionine + H(+)</text>
        <dbReference type="Rhea" id="RHEA:19225"/>
        <dbReference type="Rhea" id="RHEA-COMP:10622"/>
        <dbReference type="Rhea" id="RHEA-COMP:12190"/>
        <dbReference type="Rhea" id="RHEA-COMP:12191"/>
        <dbReference type="Rhea" id="RHEA-COMP:14480"/>
        <dbReference type="ChEBI" id="CHEBI:15378"/>
        <dbReference type="ChEBI" id="CHEBI:17319"/>
        <dbReference type="ChEBI" id="CHEBI:29947"/>
        <dbReference type="ChEBI" id="CHEBI:32722"/>
        <dbReference type="ChEBI" id="CHEBI:57618"/>
        <dbReference type="ChEBI" id="CHEBI:57844"/>
        <dbReference type="ChEBI" id="CHEBI:59789"/>
        <dbReference type="ChEBI" id="CHEBI:140311"/>
        <dbReference type="EC" id="1.97.1.4"/>
    </reaction>
</comment>
<dbReference type="Gene3D" id="3.20.20.70">
    <property type="entry name" value="Aldolase class I"/>
    <property type="match status" value="1"/>
</dbReference>
<dbReference type="GO" id="GO:0043365">
    <property type="term" value="F:[formate-C-acetyltransferase]-activating enzyme activity"/>
    <property type="evidence" value="ECO:0007669"/>
    <property type="project" value="UniProtKB-EC"/>
</dbReference>
<comment type="subcellular location">
    <subcellularLocation>
        <location evidence="10">Cytoplasm</location>
    </subcellularLocation>
</comment>
<dbReference type="InterPro" id="IPR012839">
    <property type="entry name" value="Organic_radical_activase"/>
</dbReference>
<comment type="caution">
    <text evidence="12">The sequence shown here is derived from an EMBL/GenBank/DDBJ whole genome shotgun (WGS) entry which is preliminary data.</text>
</comment>
<keyword evidence="9 10" id="KW-0411">Iron-sulfur</keyword>
<dbReference type="RefSeq" id="WP_227620624.1">
    <property type="nucleotide sequence ID" value="NZ_JAJEQL010000007.1"/>
</dbReference>
<proteinExistence type="inferred from homology"/>
<protein>
    <recommendedName>
        <fullName evidence="3 10">Pyruvate formate-lyase-activating enzyme</fullName>
        <ecNumber evidence="10">1.97.1.4</ecNumber>
    </recommendedName>
</protein>
<keyword evidence="12" id="KW-0670">Pyruvate</keyword>
<dbReference type="NCBIfam" id="TIGR02493">
    <property type="entry name" value="PFLA"/>
    <property type="match status" value="1"/>
</dbReference>
<evidence type="ECO:0000256" key="3">
    <source>
        <dbReference type="ARBA" id="ARBA00021356"/>
    </source>
</evidence>
<evidence type="ECO:0000256" key="6">
    <source>
        <dbReference type="ARBA" id="ARBA00022723"/>
    </source>
</evidence>
<dbReference type="SFLD" id="SFLDS00029">
    <property type="entry name" value="Radical_SAM"/>
    <property type="match status" value="1"/>
</dbReference>
<dbReference type="SUPFAM" id="SSF102114">
    <property type="entry name" value="Radical SAM enzymes"/>
    <property type="match status" value="1"/>
</dbReference>
<keyword evidence="5 10" id="KW-0949">S-adenosyl-L-methionine</keyword>
<evidence type="ECO:0000256" key="7">
    <source>
        <dbReference type="ARBA" id="ARBA00023002"/>
    </source>
</evidence>
<dbReference type="InterPro" id="IPR034457">
    <property type="entry name" value="Organic_radical-activating"/>
</dbReference>
<keyword evidence="8 10" id="KW-0408">Iron</keyword>
<reference evidence="12" key="1">
    <citation type="submission" date="2021-10" db="EMBL/GenBank/DDBJ databases">
        <title>Anaerobic single-cell dispensing facilitates the cultivation of human gut bacteria.</title>
        <authorList>
            <person name="Afrizal A."/>
        </authorList>
    </citation>
    <scope>NUCLEOTIDE SEQUENCE</scope>
    <source>
        <strain evidence="12">CLA-AA-H233</strain>
    </source>
</reference>
<dbReference type="PANTHER" id="PTHR30352">
    <property type="entry name" value="PYRUVATE FORMATE-LYASE-ACTIVATING ENZYME"/>
    <property type="match status" value="1"/>
</dbReference>
<evidence type="ECO:0000256" key="1">
    <source>
        <dbReference type="ARBA" id="ARBA00003141"/>
    </source>
</evidence>
<dbReference type="EMBL" id="JAJEQL010000007">
    <property type="protein sequence ID" value="MCC2199042.1"/>
    <property type="molecule type" value="Genomic_DNA"/>
</dbReference>
<dbReference type="Proteomes" id="UP001430637">
    <property type="component" value="Unassembled WGS sequence"/>
</dbReference>
<keyword evidence="6 10" id="KW-0479">Metal-binding</keyword>
<evidence type="ECO:0000256" key="10">
    <source>
        <dbReference type="RuleBase" id="RU362053"/>
    </source>
</evidence>
<keyword evidence="10" id="KW-0963">Cytoplasm</keyword>
<evidence type="ECO:0000259" key="11">
    <source>
        <dbReference type="PROSITE" id="PS51918"/>
    </source>
</evidence>
<dbReference type="SFLD" id="SFLDG01066">
    <property type="entry name" value="organic_radical-activating_enz"/>
    <property type="match status" value="1"/>
</dbReference>
<dbReference type="InterPro" id="IPR058240">
    <property type="entry name" value="rSAM_sf"/>
</dbReference>
<keyword evidence="4 10" id="KW-0004">4Fe-4S</keyword>
<organism evidence="12 13">
    <name type="scientific">Faecalibacterium butyricigenerans</name>
    <dbReference type="NCBI Taxonomy" id="1851427"/>
    <lineage>
        <taxon>Bacteria</taxon>
        <taxon>Bacillati</taxon>
        <taxon>Bacillota</taxon>
        <taxon>Clostridia</taxon>
        <taxon>Eubacteriales</taxon>
        <taxon>Oscillospiraceae</taxon>
        <taxon>Faecalibacterium</taxon>
    </lineage>
</organism>
<evidence type="ECO:0000256" key="4">
    <source>
        <dbReference type="ARBA" id="ARBA00022485"/>
    </source>
</evidence>
<dbReference type="PROSITE" id="PS01087">
    <property type="entry name" value="RADICAL_ACTIVATING"/>
    <property type="match status" value="1"/>
</dbReference>
<accession>A0ABS8F721</accession>